<dbReference type="Proteomes" id="UP001271007">
    <property type="component" value="Unassembled WGS sequence"/>
</dbReference>
<comment type="caution">
    <text evidence="3">The sequence shown here is derived from an EMBL/GenBank/DDBJ whole genome shotgun (WGS) entry which is preliminary data.</text>
</comment>
<proteinExistence type="predicted"/>
<feature type="signal peptide" evidence="2">
    <location>
        <begin position="1"/>
        <end position="17"/>
    </location>
</feature>
<dbReference type="Pfam" id="PF14269">
    <property type="entry name" value="Arylsulfotran_2"/>
    <property type="match status" value="1"/>
</dbReference>
<evidence type="ECO:0008006" key="5">
    <source>
        <dbReference type="Google" id="ProtNLM"/>
    </source>
</evidence>
<keyword evidence="1" id="KW-0812">Transmembrane</keyword>
<reference evidence="3" key="1">
    <citation type="submission" date="2023-04" db="EMBL/GenBank/DDBJ databases">
        <title>Black Yeasts Isolated from many extreme environments.</title>
        <authorList>
            <person name="Coleine C."/>
            <person name="Stajich J.E."/>
            <person name="Selbmann L."/>
        </authorList>
    </citation>
    <scope>NUCLEOTIDE SEQUENCE</scope>
    <source>
        <strain evidence="3">CCFEE 5312</strain>
    </source>
</reference>
<dbReference type="InterPro" id="IPR039535">
    <property type="entry name" value="ASST-like"/>
</dbReference>
<dbReference type="InterPro" id="IPR053143">
    <property type="entry name" value="Arylsulfate_ST"/>
</dbReference>
<keyword evidence="2" id="KW-0732">Signal</keyword>
<protein>
    <recommendedName>
        <fullName evidence="5">ASST-domain-containing protein</fullName>
    </recommendedName>
</protein>
<feature type="transmembrane region" description="Helical" evidence="1">
    <location>
        <begin position="603"/>
        <end position="624"/>
    </location>
</feature>
<dbReference type="EMBL" id="JAWDJX010000003">
    <property type="protein sequence ID" value="KAK3057505.1"/>
    <property type="molecule type" value="Genomic_DNA"/>
</dbReference>
<keyword evidence="4" id="KW-1185">Reference proteome</keyword>
<evidence type="ECO:0000256" key="2">
    <source>
        <dbReference type="SAM" id="SignalP"/>
    </source>
</evidence>
<name>A0AAJ0GHB4_9PEZI</name>
<gene>
    <name evidence="3" type="ORF">LTR09_001689</name>
</gene>
<feature type="chain" id="PRO_5042541376" description="ASST-domain-containing protein" evidence="2">
    <location>
        <begin position="18"/>
        <end position="644"/>
    </location>
</feature>
<organism evidence="3 4">
    <name type="scientific">Extremus antarcticus</name>
    <dbReference type="NCBI Taxonomy" id="702011"/>
    <lineage>
        <taxon>Eukaryota</taxon>
        <taxon>Fungi</taxon>
        <taxon>Dikarya</taxon>
        <taxon>Ascomycota</taxon>
        <taxon>Pezizomycotina</taxon>
        <taxon>Dothideomycetes</taxon>
        <taxon>Dothideomycetidae</taxon>
        <taxon>Mycosphaerellales</taxon>
        <taxon>Extremaceae</taxon>
        <taxon>Extremus</taxon>
    </lineage>
</organism>
<dbReference type="PANTHER" id="PTHR35340">
    <property type="entry name" value="PQQ ENZYME REPEAT PROTEIN-RELATED"/>
    <property type="match status" value="1"/>
</dbReference>
<evidence type="ECO:0000313" key="4">
    <source>
        <dbReference type="Proteomes" id="UP001271007"/>
    </source>
</evidence>
<keyword evidence="1" id="KW-1133">Transmembrane helix</keyword>
<evidence type="ECO:0000256" key="1">
    <source>
        <dbReference type="SAM" id="Phobius"/>
    </source>
</evidence>
<evidence type="ECO:0000313" key="3">
    <source>
        <dbReference type="EMBL" id="KAK3057505.1"/>
    </source>
</evidence>
<dbReference type="InterPro" id="IPR011047">
    <property type="entry name" value="Quinoprotein_ADH-like_sf"/>
</dbReference>
<dbReference type="PANTHER" id="PTHR35340:SF8">
    <property type="entry name" value="ASST-DOMAIN-CONTAINING PROTEIN"/>
    <property type="match status" value="1"/>
</dbReference>
<sequence length="644" mass="72036">MWSSLRLLALGVTGAYGGLSDLVGGDPAGFEDGHDLHHFVTRPELQAPRYMVAKHHPEAISPGYWFVTPYSSIASQHQSPRRDHIPCQTGAHIYDGDGVLIWSGACQYDNRNIFNFRPVMIDGVQHFSFWLPKRTLGEHIATEEKEQTGVLMNTNYEEVNRTYVRGGKWLDGHEYNVMPDGKTILLSTIWTMKIDASSIGQGEREIWNTGFREIDIATGEILFEWVPTDAHVDLSESCDIQGMDPKYNPGKAWDWFHINSVDKTFNGDYIVSSRHTSTIYKVSKDDGRVIWRLGGCAGRSDFDLEEGLEFHWQHHARLRYENMTHTVISVFDNAGDDQERNLQIPVRTSAGKIMLLDHSTEPMTAKMLRRFDRPDGETSLALGNVQMIGKNPETASYFIDWAFPGYISEYDSQNRLVLEAKWMSERFRSYRAYKGEFVGKPLETPAFKILPTGYAKGEAATSFYASWNGATEVEKWAFFGGEILSGPLKRLGLVDKHGFETSWVAPGIVKYAYAEAIGKDGKALGRSATVCISPSRELEHPFKISTPFMDGITLNDDPLSPGLPMSPSLEVPGYAMYKMPVSEYDLGTSDISSNTVATAQGGAPYFVVVAFAVYGGYVAARNVMQIVTARRQRNGYKLPSSLKT</sequence>
<keyword evidence="1" id="KW-0472">Membrane</keyword>
<dbReference type="SUPFAM" id="SSF50998">
    <property type="entry name" value="Quinoprotein alcohol dehydrogenase-like"/>
    <property type="match status" value="1"/>
</dbReference>
<dbReference type="AlphaFoldDB" id="A0AAJ0GHB4"/>
<accession>A0AAJ0GHB4</accession>